<dbReference type="RefSeq" id="WP_254159803.1">
    <property type="nucleotide sequence ID" value="NZ_JAHESF010000001.1"/>
</dbReference>
<dbReference type="SUPFAM" id="SSF53756">
    <property type="entry name" value="UDP-Glycosyltransferase/glycogen phosphorylase"/>
    <property type="match status" value="1"/>
</dbReference>
<organism evidence="1 2">
    <name type="scientific">Chryseosolibacter histidini</name>
    <dbReference type="NCBI Taxonomy" id="2782349"/>
    <lineage>
        <taxon>Bacteria</taxon>
        <taxon>Pseudomonadati</taxon>
        <taxon>Bacteroidota</taxon>
        <taxon>Cytophagia</taxon>
        <taxon>Cytophagales</taxon>
        <taxon>Chryseotaleaceae</taxon>
        <taxon>Chryseosolibacter</taxon>
    </lineage>
</organism>
<reference evidence="1 2" key="1">
    <citation type="submission" date="2021-05" db="EMBL/GenBank/DDBJ databases">
        <title>A Polyphasic approach of four new species of the genus Ohtaekwangia: Ohtaekwangia histidinii sp. nov., Ohtaekwangia cretensis sp. nov., Ohtaekwangia indiensis sp. nov., Ohtaekwangia reichenbachii sp. nov. from diverse environment.</title>
        <authorList>
            <person name="Octaviana S."/>
        </authorList>
    </citation>
    <scope>NUCLEOTIDE SEQUENCE [LARGE SCALE GENOMIC DNA]</scope>
    <source>
        <strain evidence="1 2">PWU4</strain>
    </source>
</reference>
<comment type="caution">
    <text evidence="1">The sequence shown here is derived from an EMBL/GenBank/DDBJ whole genome shotgun (WGS) entry which is preliminary data.</text>
</comment>
<dbReference type="AlphaFoldDB" id="A0AAP2GH00"/>
<keyword evidence="2" id="KW-1185">Reference proteome</keyword>
<name>A0AAP2GH00_9BACT</name>
<proteinExistence type="predicted"/>
<evidence type="ECO:0000313" key="1">
    <source>
        <dbReference type="EMBL" id="MBT1695496.1"/>
    </source>
</evidence>
<dbReference type="EMBL" id="JAHESF010000001">
    <property type="protein sequence ID" value="MBT1695496.1"/>
    <property type="molecule type" value="Genomic_DNA"/>
</dbReference>
<dbReference type="Proteomes" id="UP001319200">
    <property type="component" value="Unassembled WGS sequence"/>
</dbReference>
<gene>
    <name evidence="1" type="ORF">KK083_01320</name>
</gene>
<evidence type="ECO:0000313" key="2">
    <source>
        <dbReference type="Proteomes" id="UP001319200"/>
    </source>
</evidence>
<accession>A0AAP2GH00</accession>
<sequence>MQRLKKLRIDDPFAWESHRGGWKYIMEVLRSEFHNPQGVLFLSSIEDTMIAGKPIEEPWVGFAHQVPRHHYKRYLDLERLLKDPVWLKSLPFCKGIFTLSNYVKDYLDLQGLDIPINRIPYAIDRRFKDFDYTTFLHGPKKLLFIGEYLRNFQAFYDLQAKGYQKILLANKGSKKADLIVNSSVEVLERLTDQEYDQMLSESLVFLNLFDAPSNTTVVECVGRNTPILINKLPGVVDYLGHDYPFYYRSLPEASEKLASNSLIETTWQYLVNSKTKEQLKIEYFVDALFHSTIYQNLQV</sequence>
<protein>
    <submittedName>
        <fullName evidence="1">Uncharacterized protein</fullName>
    </submittedName>
</protein>